<keyword evidence="1" id="KW-0472">Membrane</keyword>
<dbReference type="EMBL" id="RSCK01000141">
    <property type="protein sequence ID" value="RUT00684.1"/>
    <property type="molecule type" value="Genomic_DNA"/>
</dbReference>
<comment type="caution">
    <text evidence="2">The sequence shown here is derived from an EMBL/GenBank/DDBJ whole genome shotgun (WGS) entry which is preliminary data.</text>
</comment>
<dbReference type="RefSeq" id="WP_127025135.1">
    <property type="nucleotide sequence ID" value="NZ_JAVKZF010000004.1"/>
</dbReference>
<dbReference type="SUPFAM" id="SSF103473">
    <property type="entry name" value="MFS general substrate transporter"/>
    <property type="match status" value="1"/>
</dbReference>
<evidence type="ECO:0000313" key="3">
    <source>
        <dbReference type="Proteomes" id="UP000282574"/>
    </source>
</evidence>
<name>A0AB37U8R2_9CYAN</name>
<feature type="transmembrane region" description="Helical" evidence="1">
    <location>
        <begin position="20"/>
        <end position="41"/>
    </location>
</feature>
<protein>
    <recommendedName>
        <fullName evidence="4">Major facilitator superfamily (MFS) profile domain-containing protein</fullName>
    </recommendedName>
</protein>
<dbReference type="Proteomes" id="UP000282574">
    <property type="component" value="Unassembled WGS sequence"/>
</dbReference>
<evidence type="ECO:0008006" key="4">
    <source>
        <dbReference type="Google" id="ProtNLM"/>
    </source>
</evidence>
<dbReference type="AlphaFoldDB" id="A0AB37U8R2"/>
<evidence type="ECO:0000256" key="1">
    <source>
        <dbReference type="SAM" id="Phobius"/>
    </source>
</evidence>
<keyword evidence="1" id="KW-1133">Transmembrane helix</keyword>
<keyword evidence="3" id="KW-1185">Reference proteome</keyword>
<gene>
    <name evidence="2" type="ORF">DSM107010_67360</name>
</gene>
<sequence>MVSTKKIGLAQGIYGGWGNFGAAASGFCLPVLALTIAYFTGGTLNWRIMFAAISFVTAIYGSIYWSYAQTLDEI</sequence>
<keyword evidence="1" id="KW-0812">Transmembrane</keyword>
<proteinExistence type="predicted"/>
<accession>A0AB37U8R2</accession>
<evidence type="ECO:0000313" key="2">
    <source>
        <dbReference type="EMBL" id="RUT00684.1"/>
    </source>
</evidence>
<organism evidence="2 3">
    <name type="scientific">Chroococcidiopsis cubana SAG 39.79</name>
    <dbReference type="NCBI Taxonomy" id="388085"/>
    <lineage>
        <taxon>Bacteria</taxon>
        <taxon>Bacillati</taxon>
        <taxon>Cyanobacteriota</taxon>
        <taxon>Cyanophyceae</taxon>
        <taxon>Chroococcidiopsidales</taxon>
        <taxon>Chroococcidiopsidaceae</taxon>
        <taxon>Chroococcidiopsis</taxon>
    </lineage>
</organism>
<dbReference type="InterPro" id="IPR036259">
    <property type="entry name" value="MFS_trans_sf"/>
</dbReference>
<reference evidence="2 3" key="1">
    <citation type="journal article" date="2019" name="Genome Biol. Evol.">
        <title>Day and night: Metabolic profiles and evolutionary relationships of six axenic non-marine cyanobacteria.</title>
        <authorList>
            <person name="Will S.E."/>
            <person name="Henke P."/>
            <person name="Boedeker C."/>
            <person name="Huang S."/>
            <person name="Brinkmann H."/>
            <person name="Rohde M."/>
            <person name="Jarek M."/>
            <person name="Friedl T."/>
            <person name="Seufert S."/>
            <person name="Schumacher M."/>
            <person name="Overmann J."/>
            <person name="Neumann-Schaal M."/>
            <person name="Petersen J."/>
        </authorList>
    </citation>
    <scope>NUCLEOTIDE SEQUENCE [LARGE SCALE GENOMIC DNA]</scope>
    <source>
        <strain evidence="2 3">SAG 39.79</strain>
    </source>
</reference>
<feature type="transmembrane region" description="Helical" evidence="1">
    <location>
        <begin position="48"/>
        <end position="67"/>
    </location>
</feature>